<dbReference type="CTD" id="219927"/>
<keyword evidence="3" id="KW-0689">Ribosomal protein</keyword>
<dbReference type="InterPro" id="IPR036164">
    <property type="entry name" value="bL21-like_sf"/>
</dbReference>
<protein>
    <recommendedName>
        <fullName evidence="2">Large ribosomal subunit protein bL21m</fullName>
    </recommendedName>
</protein>
<dbReference type="GeneID" id="121122511"/>
<dbReference type="PANTHER" id="PTHR21349">
    <property type="entry name" value="50S RIBOSOMAL PROTEIN L21"/>
    <property type="match status" value="1"/>
</dbReference>
<dbReference type="KEGG" id="lsm:121122511"/>
<comment type="similarity">
    <text evidence="1">Belongs to the bacterial ribosomal protein bL21 family.</text>
</comment>
<proteinExistence type="inferred from homology"/>
<dbReference type="Pfam" id="PF00829">
    <property type="entry name" value="Ribosomal_L21p"/>
    <property type="match status" value="1"/>
</dbReference>
<organism evidence="3">
    <name type="scientific">Lepeophtheirus salmonis</name>
    <name type="common">Salmon louse</name>
    <name type="synonym">Caligus salmonis</name>
    <dbReference type="NCBI Taxonomy" id="72036"/>
    <lineage>
        <taxon>Eukaryota</taxon>
        <taxon>Metazoa</taxon>
        <taxon>Ecdysozoa</taxon>
        <taxon>Arthropoda</taxon>
        <taxon>Crustacea</taxon>
        <taxon>Multicrustacea</taxon>
        <taxon>Hexanauplia</taxon>
        <taxon>Copepoda</taxon>
        <taxon>Siphonostomatoida</taxon>
        <taxon>Caligidae</taxon>
        <taxon>Lepeophtheirus</taxon>
    </lineage>
</organism>
<dbReference type="InterPro" id="IPR028909">
    <property type="entry name" value="bL21-like"/>
</dbReference>
<name>A0A0K2TL93_LEPSM</name>
<sequence>MFSSNALGRHMSRIMRPITAGIRTRPRNFTPMVQTSDISECDSEEVVRKETIGSVNTQIRDKNHGRLFAIVSLRSHQHKVTDEDLLMIQGDIGAPVGKKIILNKLLLIGSQDFTLIGRPLLPRDLARVEATVVEKAPSETKVRLDFIRRNNHLRYKFANNIHTTIRINRISFINELEKTDDLAGFDGNNALVENLPS</sequence>
<reference evidence="3" key="1">
    <citation type="submission" date="2014-05" db="EMBL/GenBank/DDBJ databases">
        <authorList>
            <person name="Chronopoulou M."/>
        </authorList>
    </citation>
    <scope>NUCLEOTIDE SEQUENCE</scope>
    <source>
        <tissue evidence="3">Whole organism</tissue>
    </source>
</reference>
<dbReference type="OrthoDB" id="5994at2759"/>
<dbReference type="GO" id="GO:0005762">
    <property type="term" value="C:mitochondrial large ribosomal subunit"/>
    <property type="evidence" value="ECO:0007669"/>
    <property type="project" value="TreeGrafter"/>
</dbReference>
<dbReference type="SUPFAM" id="SSF141091">
    <property type="entry name" value="L21p-like"/>
    <property type="match status" value="1"/>
</dbReference>
<dbReference type="EMBL" id="HACA01009051">
    <property type="protein sequence ID" value="CDW26412.1"/>
    <property type="molecule type" value="Transcribed_RNA"/>
</dbReference>
<dbReference type="AlphaFoldDB" id="A0A0K2TL93"/>
<accession>A0A0K2TL93</accession>
<evidence type="ECO:0000256" key="2">
    <source>
        <dbReference type="ARBA" id="ARBA00044129"/>
    </source>
</evidence>
<dbReference type="PANTHER" id="PTHR21349:SF0">
    <property type="entry name" value="LARGE RIBOSOMAL SUBUNIT PROTEIN BL21M"/>
    <property type="match status" value="1"/>
</dbReference>
<dbReference type="GO" id="GO:0003735">
    <property type="term" value="F:structural constituent of ribosome"/>
    <property type="evidence" value="ECO:0007669"/>
    <property type="project" value="TreeGrafter"/>
</dbReference>
<evidence type="ECO:0000256" key="1">
    <source>
        <dbReference type="ARBA" id="ARBA00008563"/>
    </source>
</evidence>
<evidence type="ECO:0000313" key="3">
    <source>
        <dbReference type="EMBL" id="CDW26412.1"/>
    </source>
</evidence>
<keyword evidence="3" id="KW-0687">Ribonucleoprotein</keyword>
<dbReference type="RefSeq" id="XP_040573464.1">
    <property type="nucleotide sequence ID" value="XM_040717530.2"/>
</dbReference>